<dbReference type="AlphaFoldDB" id="A0A914WC52"/>
<organism evidence="4 5">
    <name type="scientific">Plectus sambesii</name>
    <dbReference type="NCBI Taxonomy" id="2011161"/>
    <lineage>
        <taxon>Eukaryota</taxon>
        <taxon>Metazoa</taxon>
        <taxon>Ecdysozoa</taxon>
        <taxon>Nematoda</taxon>
        <taxon>Chromadorea</taxon>
        <taxon>Plectida</taxon>
        <taxon>Plectina</taxon>
        <taxon>Plectoidea</taxon>
        <taxon>Plectidae</taxon>
        <taxon>Plectus</taxon>
    </lineage>
</organism>
<dbReference type="Pfam" id="PF00685">
    <property type="entry name" value="Sulfotransfer_1"/>
    <property type="match status" value="1"/>
</dbReference>
<comment type="similarity">
    <text evidence="1">Belongs to the sulfotransferase 1 family.</text>
</comment>
<feature type="domain" description="Sulfotransferase" evidence="3">
    <location>
        <begin position="65"/>
        <end position="306"/>
    </location>
</feature>
<evidence type="ECO:0000256" key="1">
    <source>
        <dbReference type="ARBA" id="ARBA00005771"/>
    </source>
</evidence>
<sequence>MAPITRKLSSDSRSDNRLNKENFDEALIRQPPGHPKHKCFFNHIWSPIFTPELIRSAKSYEPEKGDVFIATYPKCGTTWTQHICSQLMIEDYEPTDGKELFITSPMIDEKGAEFVKQLPSPRLLKTHFEWTDVPKSKDAKYIFVCRNPKDSIVSYYFMYRLLVAYDFADGEFDTFFDLFADGKLAYGDYFDHLNGWLEHINDPNVLALRYEDMLDDLPGTVVKLGKFINDRTSKLVDNEEVVARIAQNSSFDAMSHDQSRWVPQAYVNPTQAPFIRKGKKRDWINHLSKKQSDRIDELFKQKMKGTIAEHWWQEQMSWD</sequence>
<evidence type="ECO:0000259" key="3">
    <source>
        <dbReference type="Pfam" id="PF00685"/>
    </source>
</evidence>
<dbReference type="GO" id="GO:0008146">
    <property type="term" value="F:sulfotransferase activity"/>
    <property type="evidence" value="ECO:0007669"/>
    <property type="project" value="InterPro"/>
</dbReference>
<reference evidence="5" key="1">
    <citation type="submission" date="2022-11" db="UniProtKB">
        <authorList>
            <consortium name="WormBaseParasite"/>
        </authorList>
    </citation>
    <scope>IDENTIFICATION</scope>
</reference>
<evidence type="ECO:0000313" key="4">
    <source>
        <dbReference type="Proteomes" id="UP000887566"/>
    </source>
</evidence>
<dbReference type="Proteomes" id="UP000887566">
    <property type="component" value="Unplaced"/>
</dbReference>
<keyword evidence="4" id="KW-1185">Reference proteome</keyword>
<dbReference type="PANTHER" id="PTHR11783">
    <property type="entry name" value="SULFOTRANSFERASE SULT"/>
    <property type="match status" value="1"/>
</dbReference>
<dbReference type="InterPro" id="IPR027417">
    <property type="entry name" value="P-loop_NTPase"/>
</dbReference>
<dbReference type="Gene3D" id="3.40.50.300">
    <property type="entry name" value="P-loop containing nucleotide triphosphate hydrolases"/>
    <property type="match status" value="1"/>
</dbReference>
<accession>A0A914WC52</accession>
<keyword evidence="2" id="KW-0808">Transferase</keyword>
<evidence type="ECO:0000256" key="2">
    <source>
        <dbReference type="ARBA" id="ARBA00022679"/>
    </source>
</evidence>
<protein>
    <submittedName>
        <fullName evidence="5">Sulfotransferase domain-containing protein</fullName>
    </submittedName>
</protein>
<dbReference type="InterPro" id="IPR000863">
    <property type="entry name" value="Sulfotransferase_dom"/>
</dbReference>
<proteinExistence type="inferred from homology"/>
<dbReference type="WBParaSite" id="PSAMB.scaffold350size55235.g5180.t1">
    <property type="protein sequence ID" value="PSAMB.scaffold350size55235.g5180.t1"/>
    <property type="gene ID" value="PSAMB.scaffold350size55235.g5180"/>
</dbReference>
<name>A0A914WC52_9BILA</name>
<dbReference type="SUPFAM" id="SSF52540">
    <property type="entry name" value="P-loop containing nucleoside triphosphate hydrolases"/>
    <property type="match status" value="1"/>
</dbReference>
<evidence type="ECO:0000313" key="5">
    <source>
        <dbReference type="WBParaSite" id="PSAMB.scaffold350size55235.g5180.t1"/>
    </source>
</evidence>